<evidence type="ECO:0000313" key="1">
    <source>
        <dbReference type="EMBL" id="KAF7503801.1"/>
    </source>
</evidence>
<dbReference type="AlphaFoldDB" id="A0A8H7E283"/>
<dbReference type="EMBL" id="JAACFV010000161">
    <property type="protein sequence ID" value="KAF7503801.1"/>
    <property type="molecule type" value="Genomic_DNA"/>
</dbReference>
<protein>
    <submittedName>
        <fullName evidence="1">Uncharacterized protein</fullName>
    </submittedName>
</protein>
<name>A0A8H7E283_9EURO</name>
<evidence type="ECO:0000313" key="2">
    <source>
        <dbReference type="Proteomes" id="UP000606974"/>
    </source>
</evidence>
<accession>A0A8H7E283</accession>
<dbReference type="OrthoDB" id="4155372at2759"/>
<comment type="caution">
    <text evidence="1">The sequence shown here is derived from an EMBL/GenBank/DDBJ whole genome shotgun (WGS) entry which is preliminary data.</text>
</comment>
<reference evidence="1" key="1">
    <citation type="submission" date="2020-02" db="EMBL/GenBank/DDBJ databases">
        <authorList>
            <person name="Palmer J.M."/>
        </authorList>
    </citation>
    <scope>NUCLEOTIDE SEQUENCE</scope>
    <source>
        <strain evidence="1">EPUS1.4</strain>
        <tissue evidence="1">Thallus</tissue>
    </source>
</reference>
<gene>
    <name evidence="1" type="ORF">GJ744_003242</name>
</gene>
<dbReference type="Proteomes" id="UP000606974">
    <property type="component" value="Unassembled WGS sequence"/>
</dbReference>
<keyword evidence="2" id="KW-1185">Reference proteome</keyword>
<organism evidence="1 2">
    <name type="scientific">Endocarpon pusillum</name>
    <dbReference type="NCBI Taxonomy" id="364733"/>
    <lineage>
        <taxon>Eukaryota</taxon>
        <taxon>Fungi</taxon>
        <taxon>Dikarya</taxon>
        <taxon>Ascomycota</taxon>
        <taxon>Pezizomycotina</taxon>
        <taxon>Eurotiomycetes</taxon>
        <taxon>Chaetothyriomycetidae</taxon>
        <taxon>Verrucariales</taxon>
        <taxon>Verrucariaceae</taxon>
        <taxon>Endocarpon</taxon>
    </lineage>
</organism>
<proteinExistence type="predicted"/>
<sequence length="333" mass="37656">MVINIKTALDECAEHASDIQRRNNTLIEYYIYPQPVPTAIAAYQPRLLSLQQRIKLIKKVNFSQLEQLINDPDCHAALHLTLIIAELRNAMLGFQTLFEQHYDPGLPQQTHQARYIQAFHDLRFLEQHLHDLIRIRQSNPNRPRAEHLLALRSYGSCYQFCPGAIQILNGEDHGLIANVSDKELLPSNRDILASKWGAYLWWTCSSPSCAFKLRFHVLGSLGSSIHNTSETRTHPFVNLEYRSIFLVKSHLHISSHDGAGVIKYGCLLCFAEGQPLQAEATAFSTGRALATHLHYTHRGGNLPPAMLLEKFKLAIGGQCPVGVQRWDANILRN</sequence>